<feature type="region of interest" description="Disordered" evidence="1">
    <location>
        <begin position="1"/>
        <end position="22"/>
    </location>
</feature>
<sequence length="97" mass="10321">MRTAKLTHLGGQAGPRQDPPVHRCSCGCGCGREASNGYQLGRWYVPGHEPPDVMSPGSGRPDPEEQVRRPRPAGPPIDLFDAAGVPAPARRQPSGRS</sequence>
<evidence type="ECO:0000256" key="1">
    <source>
        <dbReference type="SAM" id="MobiDB-lite"/>
    </source>
</evidence>
<dbReference type="Proteomes" id="UP001055247">
    <property type="component" value="Unassembled WGS sequence"/>
</dbReference>
<name>A0AAV4ZV57_9HYPH</name>
<reference evidence="2" key="2">
    <citation type="submission" date="2021-08" db="EMBL/GenBank/DDBJ databases">
        <authorList>
            <person name="Tani A."/>
            <person name="Ola A."/>
            <person name="Ogura Y."/>
            <person name="Katsura K."/>
            <person name="Hayashi T."/>
        </authorList>
    </citation>
    <scope>NUCLEOTIDE SEQUENCE</scope>
    <source>
        <strain evidence="2">DSM 16372</strain>
    </source>
</reference>
<evidence type="ECO:0000313" key="2">
    <source>
        <dbReference type="EMBL" id="GJD92496.1"/>
    </source>
</evidence>
<proteinExistence type="predicted"/>
<reference evidence="2" key="1">
    <citation type="journal article" date="2016" name="Front. Microbiol.">
        <title>Genome Sequence of the Piezophilic, Mesophilic Sulfate-Reducing Bacterium Desulfovibrio indicus J2T.</title>
        <authorList>
            <person name="Cao J."/>
            <person name="Maignien L."/>
            <person name="Shao Z."/>
            <person name="Alain K."/>
            <person name="Jebbar M."/>
        </authorList>
    </citation>
    <scope>NUCLEOTIDE SEQUENCE</scope>
    <source>
        <strain evidence="2">DSM 16372</strain>
    </source>
</reference>
<feature type="region of interest" description="Disordered" evidence="1">
    <location>
        <begin position="46"/>
        <end position="97"/>
    </location>
</feature>
<accession>A0AAV4ZV57</accession>
<protein>
    <submittedName>
        <fullName evidence="2">Uncharacterized protein</fullName>
    </submittedName>
</protein>
<dbReference type="AlphaFoldDB" id="A0AAV4ZV57"/>
<dbReference type="EMBL" id="BPQO01000046">
    <property type="protein sequence ID" value="GJD92496.1"/>
    <property type="molecule type" value="Genomic_DNA"/>
</dbReference>
<evidence type="ECO:0000313" key="3">
    <source>
        <dbReference type="Proteomes" id="UP001055247"/>
    </source>
</evidence>
<organism evidence="2 3">
    <name type="scientific">Methylobacterium hispanicum</name>
    <dbReference type="NCBI Taxonomy" id="270350"/>
    <lineage>
        <taxon>Bacteria</taxon>
        <taxon>Pseudomonadati</taxon>
        <taxon>Pseudomonadota</taxon>
        <taxon>Alphaproteobacteria</taxon>
        <taxon>Hyphomicrobiales</taxon>
        <taxon>Methylobacteriaceae</taxon>
        <taxon>Methylobacterium</taxon>
    </lineage>
</organism>
<gene>
    <name evidence="2" type="ORF">BHAOGJBA_6050</name>
</gene>
<comment type="caution">
    <text evidence="2">The sequence shown here is derived from an EMBL/GenBank/DDBJ whole genome shotgun (WGS) entry which is preliminary data.</text>
</comment>
<keyword evidence="3" id="KW-1185">Reference proteome</keyword>